<reference evidence="2" key="1">
    <citation type="journal article" date="2020" name="Stud. Mycol.">
        <title>101 Dothideomycetes genomes: a test case for predicting lifestyles and emergence of pathogens.</title>
        <authorList>
            <person name="Haridas S."/>
            <person name="Albert R."/>
            <person name="Binder M."/>
            <person name="Bloem J."/>
            <person name="Labutti K."/>
            <person name="Salamov A."/>
            <person name="Andreopoulos B."/>
            <person name="Baker S."/>
            <person name="Barry K."/>
            <person name="Bills G."/>
            <person name="Bluhm B."/>
            <person name="Cannon C."/>
            <person name="Castanera R."/>
            <person name="Culley D."/>
            <person name="Daum C."/>
            <person name="Ezra D."/>
            <person name="Gonzalez J."/>
            <person name="Henrissat B."/>
            <person name="Kuo A."/>
            <person name="Liang C."/>
            <person name="Lipzen A."/>
            <person name="Lutzoni F."/>
            <person name="Magnuson J."/>
            <person name="Mondo S."/>
            <person name="Nolan M."/>
            <person name="Ohm R."/>
            <person name="Pangilinan J."/>
            <person name="Park H.-J."/>
            <person name="Ramirez L."/>
            <person name="Alfaro M."/>
            <person name="Sun H."/>
            <person name="Tritt A."/>
            <person name="Yoshinaga Y."/>
            <person name="Zwiers L.-H."/>
            <person name="Turgeon B."/>
            <person name="Goodwin S."/>
            <person name="Spatafora J."/>
            <person name="Crous P."/>
            <person name="Grigoriev I."/>
        </authorList>
    </citation>
    <scope>NUCLEOTIDE SEQUENCE</scope>
    <source>
        <strain evidence="2">CBS 473.64</strain>
    </source>
</reference>
<evidence type="ECO:0000256" key="1">
    <source>
        <dbReference type="SAM" id="MobiDB-lite"/>
    </source>
</evidence>
<name>A0A6A6SGS7_9PLEO</name>
<dbReference type="EMBL" id="MU006777">
    <property type="protein sequence ID" value="KAF2645893.1"/>
    <property type="molecule type" value="Genomic_DNA"/>
</dbReference>
<feature type="region of interest" description="Disordered" evidence="1">
    <location>
        <begin position="65"/>
        <end position="135"/>
    </location>
</feature>
<proteinExistence type="predicted"/>
<feature type="compositionally biased region" description="Basic and acidic residues" evidence="1">
    <location>
        <begin position="239"/>
        <end position="266"/>
    </location>
</feature>
<accession>A0A6A6SGS7</accession>
<feature type="region of interest" description="Disordered" evidence="1">
    <location>
        <begin position="407"/>
        <end position="431"/>
    </location>
</feature>
<feature type="region of interest" description="Disordered" evidence="1">
    <location>
        <begin position="239"/>
        <end position="269"/>
    </location>
</feature>
<feature type="compositionally biased region" description="Polar residues" evidence="1">
    <location>
        <begin position="68"/>
        <end position="92"/>
    </location>
</feature>
<feature type="region of interest" description="Disordered" evidence="1">
    <location>
        <begin position="276"/>
        <end position="295"/>
    </location>
</feature>
<sequence length="500" mass="55519">MMNKVTLKCLFCAQDLCSMSKLSIRGHLEMCQTRNQAEFCPQCDVNLFKMDYKVMIAHMDTCLRKPKTAQSRQPSSPPNGQRASRNDATTTPVAEEPSVLHAKASTLQDSPLSLSKNAVPSPPSIPTVASTQPSKMCQTQTSPKVSAISPASHTSYKDVPPVPSTITIIITAPTAPHDYGGFIPYAQRIIITAPHNLRAPPTSNHGRLDARNKEYRWIPRHLKRAHIKDSMARHKQREAFKSAEKVADERKKAKETAEQRKAREEMESSIPEMWKTPEERNERKEETKVKAAERKTYRQGKAERFMSVNMNAFGAMSEAGNSSYSETIVLAPLRQGSVLKETASSQGSSPSYAMVASKSPNPITLSKEECKARRKDIDAKTERHKQQLAAEKKGHLREWWIRNCSGGKNSSQASSTPSQPDAYTSPPCPVMSKATAAGDHIIADSSSEVWTDKDAEMNGSPSSPQDPNTSSMESQEGSNEECSEPFWMRCLWFIFPGAFW</sequence>
<feature type="compositionally biased region" description="Polar residues" evidence="1">
    <location>
        <begin position="407"/>
        <end position="422"/>
    </location>
</feature>
<keyword evidence="3" id="KW-1185">Reference proteome</keyword>
<feature type="compositionally biased region" description="Polar residues" evidence="1">
    <location>
        <begin position="459"/>
        <end position="477"/>
    </location>
</feature>
<feature type="region of interest" description="Disordered" evidence="1">
    <location>
        <begin position="448"/>
        <end position="482"/>
    </location>
</feature>
<evidence type="ECO:0000313" key="3">
    <source>
        <dbReference type="Proteomes" id="UP000799753"/>
    </source>
</evidence>
<gene>
    <name evidence="2" type="ORF">P280DRAFT_131733</name>
</gene>
<feature type="compositionally biased region" description="Polar residues" evidence="1">
    <location>
        <begin position="105"/>
        <end position="118"/>
    </location>
</feature>
<dbReference type="AlphaFoldDB" id="A0A6A6SGS7"/>
<dbReference type="Proteomes" id="UP000799753">
    <property type="component" value="Unassembled WGS sequence"/>
</dbReference>
<protein>
    <submittedName>
        <fullName evidence="2">Uncharacterized protein</fullName>
    </submittedName>
</protein>
<organism evidence="2 3">
    <name type="scientific">Massarina eburnea CBS 473.64</name>
    <dbReference type="NCBI Taxonomy" id="1395130"/>
    <lineage>
        <taxon>Eukaryota</taxon>
        <taxon>Fungi</taxon>
        <taxon>Dikarya</taxon>
        <taxon>Ascomycota</taxon>
        <taxon>Pezizomycotina</taxon>
        <taxon>Dothideomycetes</taxon>
        <taxon>Pleosporomycetidae</taxon>
        <taxon>Pleosporales</taxon>
        <taxon>Massarineae</taxon>
        <taxon>Massarinaceae</taxon>
        <taxon>Massarina</taxon>
    </lineage>
</organism>
<evidence type="ECO:0000313" key="2">
    <source>
        <dbReference type="EMBL" id="KAF2645893.1"/>
    </source>
</evidence>